<dbReference type="Proteomes" id="UP000297299">
    <property type="component" value="Unassembled WGS sequence"/>
</dbReference>
<dbReference type="STRING" id="38488.A0A4Y8DG68"/>
<evidence type="ECO:0000256" key="2">
    <source>
        <dbReference type="ARBA" id="ARBA00010989"/>
    </source>
</evidence>
<dbReference type="InterPro" id="IPR045170">
    <property type="entry name" value="MTOX"/>
</dbReference>
<dbReference type="AlphaFoldDB" id="A0A4Y8DG68"/>
<keyword evidence="5" id="KW-0560">Oxidoreductase</keyword>
<evidence type="ECO:0000256" key="3">
    <source>
        <dbReference type="ARBA" id="ARBA00022630"/>
    </source>
</evidence>
<keyword evidence="4" id="KW-0274">FAD</keyword>
<protein>
    <recommendedName>
        <fullName evidence="6">FAD dependent oxidoreductase domain-containing protein</fullName>
    </recommendedName>
</protein>
<gene>
    <name evidence="7" type="ORF">BOTCAL_0029g00240</name>
</gene>
<dbReference type="Pfam" id="PF01266">
    <property type="entry name" value="DAO"/>
    <property type="match status" value="1"/>
</dbReference>
<dbReference type="SUPFAM" id="SSF51905">
    <property type="entry name" value="FAD/NAD(P)-binding domain"/>
    <property type="match status" value="1"/>
</dbReference>
<comment type="caution">
    <text evidence="7">The sequence shown here is derived from an EMBL/GenBank/DDBJ whole genome shotgun (WGS) entry which is preliminary data.</text>
</comment>
<dbReference type="PANTHER" id="PTHR10961:SF37">
    <property type="entry name" value="FAD DEPENDENT OXIDOREDUCTASE DOMAIN-CONTAINING PROTEIN"/>
    <property type="match status" value="1"/>
</dbReference>
<proteinExistence type="inferred from homology"/>
<dbReference type="Gene3D" id="3.50.50.60">
    <property type="entry name" value="FAD/NAD(P)-binding domain"/>
    <property type="match status" value="1"/>
</dbReference>
<comment type="cofactor">
    <cofactor evidence="1">
        <name>FAD</name>
        <dbReference type="ChEBI" id="CHEBI:57692"/>
    </cofactor>
</comment>
<keyword evidence="8" id="KW-1185">Reference proteome</keyword>
<evidence type="ECO:0000256" key="5">
    <source>
        <dbReference type="ARBA" id="ARBA00023002"/>
    </source>
</evidence>
<evidence type="ECO:0000313" key="7">
    <source>
        <dbReference type="EMBL" id="TEY82436.1"/>
    </source>
</evidence>
<feature type="domain" description="FAD dependent oxidoreductase" evidence="6">
    <location>
        <begin position="17"/>
        <end position="398"/>
    </location>
</feature>
<evidence type="ECO:0000259" key="6">
    <source>
        <dbReference type="Pfam" id="PF01266"/>
    </source>
</evidence>
<organism evidence="7 8">
    <name type="scientific">Botryotinia calthae</name>
    <dbReference type="NCBI Taxonomy" id="38488"/>
    <lineage>
        <taxon>Eukaryota</taxon>
        <taxon>Fungi</taxon>
        <taxon>Dikarya</taxon>
        <taxon>Ascomycota</taxon>
        <taxon>Pezizomycotina</taxon>
        <taxon>Leotiomycetes</taxon>
        <taxon>Helotiales</taxon>
        <taxon>Sclerotiniaceae</taxon>
        <taxon>Botryotinia</taxon>
    </lineage>
</organism>
<dbReference type="Gene3D" id="3.30.9.10">
    <property type="entry name" value="D-Amino Acid Oxidase, subunit A, domain 2"/>
    <property type="match status" value="1"/>
</dbReference>
<keyword evidence="3" id="KW-0285">Flavoprotein</keyword>
<dbReference type="GO" id="GO:0051698">
    <property type="term" value="F:saccharopine oxidase activity"/>
    <property type="evidence" value="ECO:0007669"/>
    <property type="project" value="TreeGrafter"/>
</dbReference>
<dbReference type="OrthoDB" id="2219495at2759"/>
<sequence length="436" mass="48652">MTSQTPQTPQTSIGTSYLIVGSGVFGTSTAYHLSLTHPNSSITLLDRSSSFPCSLAASHDYNKIVRADYEDIFYCELALNAREMWKNDPLYKPYYHESGFVIVDDTGLGRRIIDNYEELGVSNHQARIVKPGEMKSLYGGLFEGSDWRGVKEVFINEGSGWAEATKAVRKVTEMSMANGVKFVKGDVGNLILTEDGQCLGVVTKDGRTFRAGKIILSTGAGTAKLLADSAPQMYHILAEDRITAAAIVSGHVNLSETVYDRIKNTPVFDHAVGNVLGAVLPPTDGILKFYLDVTLKNTTLHKRSGHMISAPPDEADQAQYDVPKRLQEECYRVMKGIYSELAEDLKFDSFRMCWDGITPDQDFIISAHPRCQNLHIATGGSFHGWKFLPIIGEYVVQMLDNKLDANLLKRWAWDRDQKESVHDKFVPRRELRDLMT</sequence>
<dbReference type="GO" id="GO:0050660">
    <property type="term" value="F:flavin adenine dinucleotide binding"/>
    <property type="evidence" value="ECO:0007669"/>
    <property type="project" value="InterPro"/>
</dbReference>
<dbReference type="InterPro" id="IPR036188">
    <property type="entry name" value="FAD/NAD-bd_sf"/>
</dbReference>
<accession>A0A4Y8DG68</accession>
<evidence type="ECO:0000313" key="8">
    <source>
        <dbReference type="Proteomes" id="UP000297299"/>
    </source>
</evidence>
<dbReference type="InterPro" id="IPR006076">
    <property type="entry name" value="FAD-dep_OxRdtase"/>
</dbReference>
<comment type="similarity">
    <text evidence="2">Belongs to the MSOX/MTOX family.</text>
</comment>
<evidence type="ECO:0000256" key="4">
    <source>
        <dbReference type="ARBA" id="ARBA00022827"/>
    </source>
</evidence>
<dbReference type="PANTHER" id="PTHR10961">
    <property type="entry name" value="PEROXISOMAL SARCOSINE OXIDASE"/>
    <property type="match status" value="1"/>
</dbReference>
<name>A0A4Y8DG68_9HELO</name>
<reference evidence="7 8" key="1">
    <citation type="submission" date="2017-11" db="EMBL/GenBank/DDBJ databases">
        <title>Comparative genomics of Botrytis spp.</title>
        <authorList>
            <person name="Valero-Jimenez C.A."/>
            <person name="Tapia P."/>
            <person name="Veloso J."/>
            <person name="Silva-Moreno E."/>
            <person name="Staats M."/>
            <person name="Valdes J.H."/>
            <person name="Van Kan J.A.L."/>
        </authorList>
    </citation>
    <scope>NUCLEOTIDE SEQUENCE [LARGE SCALE GENOMIC DNA]</scope>
    <source>
        <strain evidence="7 8">MUCL2830</strain>
    </source>
</reference>
<evidence type="ECO:0000256" key="1">
    <source>
        <dbReference type="ARBA" id="ARBA00001974"/>
    </source>
</evidence>
<dbReference type="EMBL" id="PHWZ01000029">
    <property type="protein sequence ID" value="TEY82436.1"/>
    <property type="molecule type" value="Genomic_DNA"/>
</dbReference>
<dbReference type="GO" id="GO:0008115">
    <property type="term" value="F:sarcosine oxidase activity"/>
    <property type="evidence" value="ECO:0007669"/>
    <property type="project" value="TreeGrafter"/>
</dbReference>